<evidence type="ECO:0000256" key="1">
    <source>
        <dbReference type="ARBA" id="ARBA00004196"/>
    </source>
</evidence>
<dbReference type="AlphaFoldDB" id="A0A261FBM2"/>
<dbReference type="NCBIfam" id="TIGR02543">
    <property type="entry name" value="List_Bact_rpt"/>
    <property type="match status" value="1"/>
</dbReference>
<evidence type="ECO:0000313" key="3">
    <source>
        <dbReference type="EMBL" id="OZG56551.1"/>
    </source>
</evidence>
<dbReference type="GO" id="GO:0030313">
    <property type="term" value="C:cell envelope"/>
    <property type="evidence" value="ECO:0007669"/>
    <property type="project" value="UniProtKB-SubCell"/>
</dbReference>
<dbReference type="Proteomes" id="UP000216871">
    <property type="component" value="Unassembled WGS sequence"/>
</dbReference>
<name>A0A261FBM2_9BIFI</name>
<dbReference type="Gene3D" id="2.60.40.4270">
    <property type="entry name" value="Listeria-Bacteroides repeat domain"/>
    <property type="match status" value="1"/>
</dbReference>
<accession>A0A261FBM2</accession>
<evidence type="ECO:0000256" key="2">
    <source>
        <dbReference type="SAM" id="MobiDB-lite"/>
    </source>
</evidence>
<feature type="compositionally biased region" description="Basic and acidic residues" evidence="2">
    <location>
        <begin position="1"/>
        <end position="22"/>
    </location>
</feature>
<feature type="region of interest" description="Disordered" evidence="2">
    <location>
        <begin position="1"/>
        <end position="35"/>
    </location>
</feature>
<dbReference type="InterPro" id="IPR013378">
    <property type="entry name" value="InlB-like_B-rpt"/>
</dbReference>
<keyword evidence="4" id="KW-1185">Reference proteome</keyword>
<feature type="non-terminal residue" evidence="3">
    <location>
        <position position="1"/>
    </location>
</feature>
<evidence type="ECO:0000313" key="4">
    <source>
        <dbReference type="Proteomes" id="UP000216871"/>
    </source>
</evidence>
<sequence length="621" mass="67773">FSPAMERRTDGNDRGKPKDARTTTRQAPLPNSMPLPVSLEERFQNMTGNTKVWRAPLAGLASVAMIATMGVAASTANAAPLQTPDVQVTLDANGGKFVGSPSDPSVAQFVDTAKTKLQLTDSKQTDAQGVNYADGVFEHLYDWYGLDSFVQDSGYVFTGWYTSPDAGGSAVDPSSALQDGTTLYAHWAVDYTDESEEGVTFNLLYGQEGHTTKVVKEIDPDGAAKVVNTSYDGNTVYVRLADGDQVADWQVPSEDVPGDGFVFGGFDGVSSAKRGTKLGVKADKGVIVNFPATSRYQYYKDGENISGGKFDVLRGASLTPYQAVTGAGTSSVQLAAGWQYYVGNDRTHPTAIEGSTLNIPAGLSEIWLLAYNFQPATQYNVSVSDAYNKKSYFTPSTSTFEEAYGKTLEDVTRVNTKAFEGWYDPEATVTYYDAAGNQHTIKNSEFFNSYNLTASNVTGAWDNADPVKFDFSVAYGQGQVNVWALFDAAARYRAFTVKPLYDQAKSVTVKLYEDKTIGEQLKAAESQWERSGYSIEGYYTRIQNGKALAGFKVDLDSKVDDTHPEGDTLYVNYTADSKYGKYGLLYNLKRGYSYVKKSHHGKVTSVDVDKDNDGKWDVYSP</sequence>
<gene>
    <name evidence="3" type="ORF">BMYO_2165</name>
</gene>
<dbReference type="EMBL" id="MWWW01000052">
    <property type="protein sequence ID" value="OZG56551.1"/>
    <property type="molecule type" value="Genomic_DNA"/>
</dbReference>
<organism evidence="3 4">
    <name type="scientific">Bifidobacterium myosotis</name>
    <dbReference type="NCBI Taxonomy" id="1630166"/>
    <lineage>
        <taxon>Bacteria</taxon>
        <taxon>Bacillati</taxon>
        <taxon>Actinomycetota</taxon>
        <taxon>Actinomycetes</taxon>
        <taxon>Bifidobacteriales</taxon>
        <taxon>Bifidobacteriaceae</taxon>
        <taxon>Bifidobacterium</taxon>
    </lineage>
</organism>
<comment type="caution">
    <text evidence="3">The sequence shown here is derived from an EMBL/GenBank/DDBJ whole genome shotgun (WGS) entry which is preliminary data.</text>
</comment>
<protein>
    <submittedName>
        <fullName evidence="3">Peptidase family C69</fullName>
    </submittedName>
</protein>
<proteinExistence type="predicted"/>
<reference evidence="3 4" key="1">
    <citation type="journal article" date="2017" name="BMC Genomics">
        <title>Comparative genomic and phylogenomic analyses of the Bifidobacteriaceae family.</title>
        <authorList>
            <person name="Lugli G.A."/>
            <person name="Milani C."/>
            <person name="Turroni F."/>
            <person name="Duranti S."/>
            <person name="Mancabelli L."/>
            <person name="Mangifesta M."/>
            <person name="Ferrario C."/>
            <person name="Modesto M."/>
            <person name="Mattarelli P."/>
            <person name="Jiri K."/>
            <person name="van Sinderen D."/>
            <person name="Ventura M."/>
        </authorList>
    </citation>
    <scope>NUCLEOTIDE SEQUENCE [LARGE SCALE GENOMIC DNA]</scope>
    <source>
        <strain evidence="3 4">DSM 100196</strain>
    </source>
</reference>
<comment type="subcellular location">
    <subcellularLocation>
        <location evidence="1">Cell envelope</location>
    </subcellularLocation>
</comment>
<feature type="non-terminal residue" evidence="3">
    <location>
        <position position="621"/>
    </location>
</feature>
<dbReference type="InterPro" id="IPR042229">
    <property type="entry name" value="Listeria/Bacterioides_rpt_sf"/>
</dbReference>